<dbReference type="RefSeq" id="WP_220609046.1">
    <property type="nucleotide sequence ID" value="NZ_CP080598.1"/>
</dbReference>
<evidence type="ECO:0000313" key="1">
    <source>
        <dbReference type="EMBL" id="QYX30929.1"/>
    </source>
</evidence>
<protein>
    <submittedName>
        <fullName evidence="1">Uncharacterized protein</fullName>
    </submittedName>
</protein>
<name>A0ABX8WX36_9CYAN</name>
<reference evidence="1 2" key="1">
    <citation type="journal article" date="2022" name="J. Am. Chem. Soc.">
        <title>Biosynthesis of Guanitoxin Enables Global Environmental Detection in Freshwater Cyanobacteria.</title>
        <authorList>
            <person name="Lima S.T."/>
            <person name="Fallon T.R."/>
            <person name="Cordoza J.L."/>
            <person name="Chekan J.R."/>
            <person name="Delbaje E."/>
            <person name="Hopiavuori A.R."/>
            <person name="Alvarenga D.O."/>
            <person name="Wood S.M."/>
            <person name="Luhavaya H."/>
            <person name="Baumgartner J.T."/>
            <person name="Dorr F.A."/>
            <person name="Etchegaray A."/>
            <person name="Pinto E."/>
            <person name="McKinnie S.M.K."/>
            <person name="Fiore M.F."/>
            <person name="Moore B.S."/>
        </authorList>
    </citation>
    <scope>NUCLEOTIDE SEQUENCE [LARGE SCALE GENOMIC DNA]</scope>
    <source>
        <strain evidence="1 2">ITEP-024</strain>
    </source>
</reference>
<evidence type="ECO:0000313" key="2">
    <source>
        <dbReference type="Proteomes" id="UP000826540"/>
    </source>
</evidence>
<accession>A0ABX8WX36</accession>
<sequence>MIHSQGLLKHPLIAITPLRETTALSPIGGQGMSEKVVQLKIDLVALAS</sequence>
<dbReference type="Proteomes" id="UP000826540">
    <property type="component" value="Chromosome"/>
</dbReference>
<proteinExistence type="predicted"/>
<dbReference type="EMBL" id="CP080598">
    <property type="protein sequence ID" value="QYX30929.1"/>
    <property type="molecule type" value="Genomic_DNA"/>
</dbReference>
<gene>
    <name evidence="1" type="ORF">K2F26_19040</name>
</gene>
<organism evidence="1 2">
    <name type="scientific">Sphaerospermopsis torques-reginae ITEP-024</name>
    <dbReference type="NCBI Taxonomy" id="984208"/>
    <lineage>
        <taxon>Bacteria</taxon>
        <taxon>Bacillati</taxon>
        <taxon>Cyanobacteriota</taxon>
        <taxon>Cyanophyceae</taxon>
        <taxon>Nostocales</taxon>
        <taxon>Aphanizomenonaceae</taxon>
        <taxon>Sphaerospermopsis</taxon>
        <taxon>Sphaerospermopsis torques-reginae</taxon>
    </lineage>
</organism>
<keyword evidence="2" id="KW-1185">Reference proteome</keyword>